<organism evidence="1 2">
    <name type="scientific">Leptospira kirschneri str. 200802841</name>
    <dbReference type="NCBI Taxonomy" id="1193047"/>
    <lineage>
        <taxon>Bacteria</taxon>
        <taxon>Pseudomonadati</taxon>
        <taxon>Spirochaetota</taxon>
        <taxon>Spirochaetia</taxon>
        <taxon>Leptospirales</taxon>
        <taxon>Leptospiraceae</taxon>
        <taxon>Leptospira</taxon>
    </lineage>
</organism>
<protein>
    <submittedName>
        <fullName evidence="1">Uncharacterized protein</fullName>
    </submittedName>
</protein>
<keyword evidence="2" id="KW-1185">Reference proteome</keyword>
<gene>
    <name evidence="1" type="ORF">LEP1GSC131_3522</name>
</gene>
<proteinExistence type="predicted"/>
<dbReference type="Proteomes" id="UP000006339">
    <property type="component" value="Unassembled WGS sequence"/>
</dbReference>
<reference evidence="1" key="1">
    <citation type="submission" date="2012-10" db="EMBL/GenBank/DDBJ databases">
        <authorList>
            <person name="Harkins D.M."/>
            <person name="Durkin A.S."/>
            <person name="Brinkac L.M."/>
            <person name="Selengut J.D."/>
            <person name="Sanka R."/>
            <person name="DePew J."/>
            <person name="Purushe J."/>
            <person name="Picardeau M."/>
            <person name="Werts C."/>
            <person name="Goarant C."/>
            <person name="Vinetz J.M."/>
            <person name="Sutton G.G."/>
            <person name="Nelson W.C."/>
            <person name="Fouts D.E."/>
        </authorList>
    </citation>
    <scope>NUCLEOTIDE SEQUENCE [LARGE SCALE GENOMIC DNA]</scope>
    <source>
        <strain evidence="1">200802841</strain>
    </source>
</reference>
<evidence type="ECO:0000313" key="1">
    <source>
        <dbReference type="EMBL" id="EKO52220.1"/>
    </source>
</evidence>
<sequence>MGTTTFYKSLPTKWLWELIQTSITKKECLKIRTFSLEQFKVID</sequence>
<accession>A0A828XXG7</accession>
<dbReference type="AlphaFoldDB" id="A0A828XXG7"/>
<comment type="caution">
    <text evidence="1">The sequence shown here is derived from an EMBL/GenBank/DDBJ whole genome shotgun (WGS) entry which is preliminary data.</text>
</comment>
<dbReference type="EMBL" id="AKWH02000027">
    <property type="protein sequence ID" value="EKO52220.1"/>
    <property type="molecule type" value="Genomic_DNA"/>
</dbReference>
<name>A0A828XXG7_9LEPT</name>
<evidence type="ECO:0000313" key="2">
    <source>
        <dbReference type="Proteomes" id="UP000006339"/>
    </source>
</evidence>